<dbReference type="SMART" id="SM00401">
    <property type="entry name" value="ZnF_GATA"/>
    <property type="match status" value="1"/>
</dbReference>
<evidence type="ECO:0000256" key="4">
    <source>
        <dbReference type="ARBA" id="ARBA00023136"/>
    </source>
</evidence>
<dbReference type="CDD" id="cd00202">
    <property type="entry name" value="ZnF_GATA"/>
    <property type="match status" value="1"/>
</dbReference>
<dbReference type="GO" id="GO:0043565">
    <property type="term" value="F:sequence-specific DNA binding"/>
    <property type="evidence" value="ECO:0007669"/>
    <property type="project" value="InterPro"/>
</dbReference>
<evidence type="ECO:0000256" key="3">
    <source>
        <dbReference type="ARBA" id="ARBA00022989"/>
    </source>
</evidence>
<gene>
    <name evidence="8" type="ORF">P8C59_005560</name>
</gene>
<keyword evidence="5" id="KW-0863">Zinc-finger</keyword>
<proteinExistence type="predicted"/>
<dbReference type="GO" id="GO:0006355">
    <property type="term" value="P:regulation of DNA-templated transcription"/>
    <property type="evidence" value="ECO:0007669"/>
    <property type="project" value="InterPro"/>
</dbReference>
<evidence type="ECO:0000259" key="7">
    <source>
        <dbReference type="PROSITE" id="PS50114"/>
    </source>
</evidence>
<dbReference type="GO" id="GO:0008270">
    <property type="term" value="F:zinc ion binding"/>
    <property type="evidence" value="ECO:0007669"/>
    <property type="project" value="UniProtKB-KW"/>
</dbReference>
<dbReference type="PROSITE" id="PS00344">
    <property type="entry name" value="GATA_ZN_FINGER_1"/>
    <property type="match status" value="1"/>
</dbReference>
<evidence type="ECO:0000256" key="5">
    <source>
        <dbReference type="PROSITE-ProRule" id="PRU00094"/>
    </source>
</evidence>
<sequence>MSWPWAPVRHGPTPIDIGAQIQSQNTTVVIACQNCGTTITPLWRRNEAGHPNCNACGLYYKLHGVHRPVAMKRSFPNPNSGNAGQRLLSLAAILPAPPVLLTFILLVPIAQKIVFRDGDDAVVARPDQTLSAVSRKYRPQSAGSWSFFEAHLISCIDIRKAFRAVNLTVAAIMVLGGIAQFFPITFQSVIVGCYVIVFGLVTALLEFQIPPQVSRYASFLFSFLGRGIFYVFVGSILLSSNTLKIIAGSIVGLIGASYVVLEFIPSIEPPANMREADAGWGAEQV</sequence>
<dbReference type="PROSITE" id="PS50114">
    <property type="entry name" value="GATA_ZN_FINGER_2"/>
    <property type="match status" value="1"/>
</dbReference>
<evidence type="ECO:0000256" key="6">
    <source>
        <dbReference type="SAM" id="Phobius"/>
    </source>
</evidence>
<feature type="transmembrane region" description="Helical" evidence="6">
    <location>
        <begin position="188"/>
        <end position="207"/>
    </location>
</feature>
<dbReference type="PANTHER" id="PTHR28128:SF1">
    <property type="entry name" value="GOLGI APPARATUS MEMBRANE PROTEIN TVP15"/>
    <property type="match status" value="1"/>
</dbReference>
<name>A0AAD9I5S6_9PEZI</name>
<keyword evidence="9" id="KW-1185">Reference proteome</keyword>
<dbReference type="SUPFAM" id="SSF57716">
    <property type="entry name" value="Glucocorticoid receptor-like (DNA-binding domain)"/>
    <property type="match status" value="1"/>
</dbReference>
<evidence type="ECO:0000256" key="1">
    <source>
        <dbReference type="ARBA" id="ARBA00004141"/>
    </source>
</evidence>
<dbReference type="GO" id="GO:0016192">
    <property type="term" value="P:vesicle-mediated transport"/>
    <property type="evidence" value="ECO:0007669"/>
    <property type="project" value="TreeGrafter"/>
</dbReference>
<dbReference type="AlphaFoldDB" id="A0AAD9I5S6"/>
<feature type="transmembrane region" description="Helical" evidence="6">
    <location>
        <begin position="245"/>
        <end position="264"/>
    </location>
</feature>
<reference evidence="8" key="1">
    <citation type="journal article" date="2023" name="Mol. Plant Microbe Interact.">
        <title>Elucidating the Obligate Nature and Biological Capacity of an Invasive Fungal Corn Pathogen.</title>
        <authorList>
            <person name="MacCready J.S."/>
            <person name="Roggenkamp E.M."/>
            <person name="Gdanetz K."/>
            <person name="Chilvers M.I."/>
        </authorList>
    </citation>
    <scope>NUCLEOTIDE SEQUENCE</scope>
    <source>
        <strain evidence="8">PM02</strain>
    </source>
</reference>
<feature type="transmembrane region" description="Helical" evidence="6">
    <location>
        <begin position="219"/>
        <end position="239"/>
    </location>
</feature>
<protein>
    <recommendedName>
        <fullName evidence="7">GATA-type domain-containing protein</fullName>
    </recommendedName>
</protein>
<keyword evidence="4 6" id="KW-0472">Membrane</keyword>
<keyword evidence="5" id="KW-0479">Metal-binding</keyword>
<accession>A0AAD9I5S6</accession>
<dbReference type="EMBL" id="JAQQPM010000004">
    <property type="protein sequence ID" value="KAK2071110.1"/>
    <property type="molecule type" value="Genomic_DNA"/>
</dbReference>
<keyword evidence="5" id="KW-0862">Zinc</keyword>
<dbReference type="Proteomes" id="UP001217918">
    <property type="component" value="Unassembled WGS sequence"/>
</dbReference>
<evidence type="ECO:0000313" key="8">
    <source>
        <dbReference type="EMBL" id="KAK2071110.1"/>
    </source>
</evidence>
<comment type="caution">
    <text evidence="8">The sequence shown here is derived from an EMBL/GenBank/DDBJ whole genome shotgun (WGS) entry which is preliminary data.</text>
</comment>
<feature type="transmembrane region" description="Helical" evidence="6">
    <location>
        <begin position="164"/>
        <end position="182"/>
    </location>
</feature>
<dbReference type="Pfam" id="PF08507">
    <property type="entry name" value="COPI_assoc"/>
    <property type="match status" value="1"/>
</dbReference>
<organism evidence="8 9">
    <name type="scientific">Phyllachora maydis</name>
    <dbReference type="NCBI Taxonomy" id="1825666"/>
    <lineage>
        <taxon>Eukaryota</taxon>
        <taxon>Fungi</taxon>
        <taxon>Dikarya</taxon>
        <taxon>Ascomycota</taxon>
        <taxon>Pezizomycotina</taxon>
        <taxon>Sordariomycetes</taxon>
        <taxon>Sordariomycetidae</taxon>
        <taxon>Phyllachorales</taxon>
        <taxon>Phyllachoraceae</taxon>
        <taxon>Phyllachora</taxon>
    </lineage>
</organism>
<dbReference type="Pfam" id="PF00320">
    <property type="entry name" value="GATA"/>
    <property type="match status" value="1"/>
</dbReference>
<evidence type="ECO:0000256" key="2">
    <source>
        <dbReference type="ARBA" id="ARBA00022692"/>
    </source>
</evidence>
<dbReference type="InterPro" id="IPR013714">
    <property type="entry name" value="Golgi_TVP15"/>
</dbReference>
<keyword evidence="2 6" id="KW-0812">Transmembrane</keyword>
<feature type="transmembrane region" description="Helical" evidence="6">
    <location>
        <begin position="87"/>
        <end position="107"/>
    </location>
</feature>
<comment type="subcellular location">
    <subcellularLocation>
        <location evidence="1">Membrane</location>
        <topology evidence="1">Multi-pass membrane protein</topology>
    </subcellularLocation>
</comment>
<dbReference type="InterPro" id="IPR013088">
    <property type="entry name" value="Znf_NHR/GATA"/>
</dbReference>
<evidence type="ECO:0000313" key="9">
    <source>
        <dbReference type="Proteomes" id="UP001217918"/>
    </source>
</evidence>
<dbReference type="Gene3D" id="3.30.50.10">
    <property type="entry name" value="Erythroid Transcription Factor GATA-1, subunit A"/>
    <property type="match status" value="1"/>
</dbReference>
<keyword evidence="3 6" id="KW-1133">Transmembrane helix</keyword>
<dbReference type="GO" id="GO:0000139">
    <property type="term" value="C:Golgi membrane"/>
    <property type="evidence" value="ECO:0007669"/>
    <property type="project" value="TreeGrafter"/>
</dbReference>
<dbReference type="InterPro" id="IPR000679">
    <property type="entry name" value="Znf_GATA"/>
</dbReference>
<feature type="domain" description="GATA-type" evidence="7">
    <location>
        <begin position="32"/>
        <end position="79"/>
    </location>
</feature>
<dbReference type="PANTHER" id="PTHR28128">
    <property type="entry name" value="GOLGI APPARATUS MEMBRANE PROTEIN TVP15"/>
    <property type="match status" value="1"/>
</dbReference>
<dbReference type="PRINTS" id="PR00619">
    <property type="entry name" value="GATAZNFINGER"/>
</dbReference>